<proteinExistence type="predicted"/>
<sequence length="318" mass="38468">MKILYIYRDYKGRRKKYGELMEGFGNKVKYVKIKHKKEKNQIPESCVNKKIDLVWFQNIFYIKNNPSLINCIKSLGIPICSYFTFNPQESYTEKKWMNVWKKIDYFFVQNKIFYDFLKKNNCNAYYMPLAFYPDQYYKTINNKKYDISFCGTDLIRETKDVDKRARYIQSLQKYNIAVYGDGFKNKVEGIPVFSYKTHSKQRNVYGKTKINLDLPFFCTPGEIYRKGNNRYHFKNRFFEVPATGNFLLTVRCPEFLDIFPEDVVGYYDDDIESLKENVKRYLKDEKLRNEMAKKAYKLVHQKHTYLHRFKEMFKIIKK</sequence>
<evidence type="ECO:0000259" key="1">
    <source>
        <dbReference type="Pfam" id="PF13524"/>
    </source>
</evidence>
<dbReference type="InterPro" id="IPR055259">
    <property type="entry name" value="YkvP/CgeB_Glyco_trans-like"/>
</dbReference>
<dbReference type="Gene3D" id="3.40.50.2000">
    <property type="entry name" value="Glycogen Phosphorylase B"/>
    <property type="match status" value="1"/>
</dbReference>
<dbReference type="EMBL" id="LAZR01007903">
    <property type="protein sequence ID" value="KKM82172.1"/>
    <property type="molecule type" value="Genomic_DNA"/>
</dbReference>
<protein>
    <recommendedName>
        <fullName evidence="1">Spore protein YkvP/CgeB glycosyl transferase-like domain-containing protein</fullName>
    </recommendedName>
</protein>
<feature type="domain" description="Spore protein YkvP/CgeB glycosyl transferase-like" evidence="1">
    <location>
        <begin position="167"/>
        <end position="312"/>
    </location>
</feature>
<gene>
    <name evidence="2" type="ORF">LCGC14_1322220</name>
</gene>
<comment type="caution">
    <text evidence="2">The sequence shown here is derived from an EMBL/GenBank/DDBJ whole genome shotgun (WGS) entry which is preliminary data.</text>
</comment>
<dbReference type="Pfam" id="PF13524">
    <property type="entry name" value="Glyco_trans_1_2"/>
    <property type="match status" value="1"/>
</dbReference>
<dbReference type="SUPFAM" id="SSF53756">
    <property type="entry name" value="UDP-Glycosyltransferase/glycogen phosphorylase"/>
    <property type="match status" value="1"/>
</dbReference>
<name>A0A0F9NLH3_9ZZZZ</name>
<reference evidence="2" key="1">
    <citation type="journal article" date="2015" name="Nature">
        <title>Complex archaea that bridge the gap between prokaryotes and eukaryotes.</title>
        <authorList>
            <person name="Spang A."/>
            <person name="Saw J.H."/>
            <person name="Jorgensen S.L."/>
            <person name="Zaremba-Niedzwiedzka K."/>
            <person name="Martijn J."/>
            <person name="Lind A.E."/>
            <person name="van Eijk R."/>
            <person name="Schleper C."/>
            <person name="Guy L."/>
            <person name="Ettema T.J."/>
        </authorList>
    </citation>
    <scope>NUCLEOTIDE SEQUENCE</scope>
</reference>
<dbReference type="AlphaFoldDB" id="A0A0F9NLH3"/>
<evidence type="ECO:0000313" key="2">
    <source>
        <dbReference type="EMBL" id="KKM82172.1"/>
    </source>
</evidence>
<accession>A0A0F9NLH3</accession>
<organism evidence="2">
    <name type="scientific">marine sediment metagenome</name>
    <dbReference type="NCBI Taxonomy" id="412755"/>
    <lineage>
        <taxon>unclassified sequences</taxon>
        <taxon>metagenomes</taxon>
        <taxon>ecological metagenomes</taxon>
    </lineage>
</organism>